<sequence>MDVSGRWVLMPRMTGWTALDLVLVFLMWALMMAGMMLPTVVPVFRLLRRIDRADAARACPWCRSAGFALGYLSVWAGFSLGATLLQWGLLEMRLVSPMMESASTGLSGVLLVLAGIYQFSPLKNACLQRCRSPLSFLMTQRSDSGFRLGLRQGSYCAGCCALLMLLLFVLGVMNLWWIVALTVFVILEKTVPDARWFSRLSGVGLMAWGAWMLVSGVGV</sequence>
<dbReference type="Proteomes" id="UP000501991">
    <property type="component" value="Chromosome"/>
</dbReference>
<feature type="transmembrane region" description="Helical" evidence="1">
    <location>
        <begin position="155"/>
        <end position="184"/>
    </location>
</feature>
<organism evidence="2 3">
    <name type="scientific">Nitrogeniibacter mangrovi</name>
    <dbReference type="NCBI Taxonomy" id="2016596"/>
    <lineage>
        <taxon>Bacteria</taxon>
        <taxon>Pseudomonadati</taxon>
        <taxon>Pseudomonadota</taxon>
        <taxon>Betaproteobacteria</taxon>
        <taxon>Rhodocyclales</taxon>
        <taxon>Zoogloeaceae</taxon>
        <taxon>Nitrogeniibacter</taxon>
    </lineage>
</organism>
<dbReference type="AlphaFoldDB" id="A0A6C1BAW2"/>
<evidence type="ECO:0000313" key="3">
    <source>
        <dbReference type="Proteomes" id="UP000501991"/>
    </source>
</evidence>
<proteinExistence type="predicted"/>
<reference evidence="2 3" key="1">
    <citation type="submission" date="2020-02" db="EMBL/GenBank/DDBJ databases">
        <title>Nitrogenibacter mangrovi gen. nov., sp. nov. isolated from mangrove sediment, a denitrifying betaproteobacterium.</title>
        <authorList>
            <person name="Liao H."/>
            <person name="Tian Y."/>
        </authorList>
    </citation>
    <scope>NUCLEOTIDE SEQUENCE [LARGE SCALE GENOMIC DNA]</scope>
    <source>
        <strain evidence="2 3">M9-3-2</strain>
    </source>
</reference>
<keyword evidence="1" id="KW-0812">Transmembrane</keyword>
<feature type="transmembrane region" description="Helical" evidence="1">
    <location>
        <begin position="68"/>
        <end position="89"/>
    </location>
</feature>
<feature type="transmembrane region" description="Helical" evidence="1">
    <location>
        <begin position="20"/>
        <end position="47"/>
    </location>
</feature>
<evidence type="ECO:0000256" key="1">
    <source>
        <dbReference type="SAM" id="Phobius"/>
    </source>
</evidence>
<protein>
    <submittedName>
        <fullName evidence="2">DUF2182 domain-containing protein</fullName>
    </submittedName>
</protein>
<gene>
    <name evidence="2" type="ORF">G3580_12740</name>
</gene>
<keyword evidence="1" id="KW-0472">Membrane</keyword>
<evidence type="ECO:0000313" key="2">
    <source>
        <dbReference type="EMBL" id="QID19838.1"/>
    </source>
</evidence>
<keyword evidence="3" id="KW-1185">Reference proteome</keyword>
<dbReference type="EMBL" id="CP048836">
    <property type="protein sequence ID" value="QID19838.1"/>
    <property type="molecule type" value="Genomic_DNA"/>
</dbReference>
<dbReference type="InterPro" id="IPR018688">
    <property type="entry name" value="PpoB2-like"/>
</dbReference>
<dbReference type="Pfam" id="PF09948">
    <property type="entry name" value="PpoB2"/>
    <property type="match status" value="1"/>
</dbReference>
<dbReference type="KEGG" id="azq:G3580_12740"/>
<feature type="transmembrane region" description="Helical" evidence="1">
    <location>
        <begin position="101"/>
        <end position="119"/>
    </location>
</feature>
<keyword evidence="1" id="KW-1133">Transmembrane helix</keyword>
<feature type="transmembrane region" description="Helical" evidence="1">
    <location>
        <begin position="196"/>
        <end position="214"/>
    </location>
</feature>
<name>A0A6C1BAW2_9RHOO</name>
<accession>A0A6C1BAW2</accession>